<organism evidence="1 2">
    <name type="scientific">Kyrpidia spormannii</name>
    <dbReference type="NCBI Taxonomy" id="2055160"/>
    <lineage>
        <taxon>Bacteria</taxon>
        <taxon>Bacillati</taxon>
        <taxon>Bacillota</taxon>
        <taxon>Bacilli</taxon>
        <taxon>Bacillales</taxon>
        <taxon>Alicyclobacillaceae</taxon>
        <taxon>Kyrpidia</taxon>
    </lineage>
</organism>
<evidence type="ECO:0000313" key="1">
    <source>
        <dbReference type="EMBL" id="CAB3395373.1"/>
    </source>
</evidence>
<accession>A0A6F9EDQ6</accession>
<dbReference type="PANTHER" id="PTHR38588">
    <property type="entry name" value="BLL0334 PROTEIN"/>
    <property type="match status" value="1"/>
</dbReference>
<dbReference type="SUPFAM" id="SSF55961">
    <property type="entry name" value="Bet v1-like"/>
    <property type="match status" value="1"/>
</dbReference>
<dbReference type="Gene3D" id="3.30.530.20">
    <property type="match status" value="1"/>
</dbReference>
<evidence type="ECO:0000313" key="2">
    <source>
        <dbReference type="Proteomes" id="UP000502196"/>
    </source>
</evidence>
<dbReference type="RefSeq" id="WP_170086285.1">
    <property type="nucleotide sequence ID" value="NZ_CP047971.1"/>
</dbReference>
<name>A0A6F9EDQ6_9BACL</name>
<reference evidence="1 2" key="1">
    <citation type="submission" date="2020-04" db="EMBL/GenBank/DDBJ databases">
        <authorList>
            <person name="Hogendoorn C."/>
        </authorList>
    </citation>
    <scope>NUCLEOTIDE SEQUENCE [LARGE SCALE GENOMIC DNA]</scope>
    <source>
        <strain evidence="1">COOX1</strain>
    </source>
</reference>
<dbReference type="AlphaFoldDB" id="A0A6F9EDQ6"/>
<dbReference type="Proteomes" id="UP000502196">
    <property type="component" value="Chromosome"/>
</dbReference>
<dbReference type="EMBL" id="LR792683">
    <property type="protein sequence ID" value="CAB3395373.1"/>
    <property type="molecule type" value="Genomic_DNA"/>
</dbReference>
<dbReference type="Pfam" id="PF06240">
    <property type="entry name" value="COXG"/>
    <property type="match status" value="1"/>
</dbReference>
<sequence>MRVEYRYTYETTPEELWPILNDPDVLKRRLPGCKRLKEVGEGKYTSELGLDVGPVKGTFTGEVEVLDPDPPKEYKLHLKGSGKPGEIDAVAQIRLEEQEGKTVLTCSADAHVTGIMASVGQRIMGGVAKLLLGQFFKGVDQEMKRAKS</sequence>
<dbReference type="InterPro" id="IPR023393">
    <property type="entry name" value="START-like_dom_sf"/>
</dbReference>
<gene>
    <name evidence="1" type="ORF">COOX1_2879</name>
</gene>
<dbReference type="CDD" id="cd05018">
    <property type="entry name" value="CoxG"/>
    <property type="match status" value="1"/>
</dbReference>
<proteinExistence type="predicted"/>
<protein>
    <submittedName>
        <fullName evidence="1">Carbon monoxide dehydrogenase</fullName>
    </submittedName>
</protein>
<dbReference type="InterPro" id="IPR010419">
    <property type="entry name" value="CO_DH_gsu"/>
</dbReference>
<dbReference type="PANTHER" id="PTHR38588:SF1">
    <property type="entry name" value="BLL0334 PROTEIN"/>
    <property type="match status" value="1"/>
</dbReference>